<name>A0AAN7BJT2_9PEZI</name>
<organism evidence="1 2">
    <name type="scientific">Podospora fimiseda</name>
    <dbReference type="NCBI Taxonomy" id="252190"/>
    <lineage>
        <taxon>Eukaryota</taxon>
        <taxon>Fungi</taxon>
        <taxon>Dikarya</taxon>
        <taxon>Ascomycota</taxon>
        <taxon>Pezizomycotina</taxon>
        <taxon>Sordariomycetes</taxon>
        <taxon>Sordariomycetidae</taxon>
        <taxon>Sordariales</taxon>
        <taxon>Podosporaceae</taxon>
        <taxon>Podospora</taxon>
    </lineage>
</organism>
<sequence length="279" mass="31432">MASSTTIDYEITCYEHPGLRLPESEQSSLQKELSVFAVEYLNPLPRYNIFDTSSPIALDDKIIVTARVSSTGALAAFVSASLIPIPGLDDSDPSITIPVLNTGLTIIHHAHRKSHNVKRLLFGTLFMHMFARFPRGMWLVSLAEVITSLVQIARYTKNCFPAPLNWPNSAGNQPTEIHLKIAREISGNHRHKFLISKESRFDEERFVFEASNLTEEGKVFMKDVDDERYWHRDLEATGFFRGFFRRNMGDEVLQVGWLEMEHVLGVGRGEGGGVVVAKL</sequence>
<proteinExistence type="predicted"/>
<reference evidence="1" key="2">
    <citation type="submission" date="2023-05" db="EMBL/GenBank/DDBJ databases">
        <authorList>
            <consortium name="Lawrence Berkeley National Laboratory"/>
            <person name="Steindorff A."/>
            <person name="Hensen N."/>
            <person name="Bonometti L."/>
            <person name="Westerberg I."/>
            <person name="Brannstrom I.O."/>
            <person name="Guillou S."/>
            <person name="Cros-Aarteil S."/>
            <person name="Calhoun S."/>
            <person name="Haridas S."/>
            <person name="Kuo A."/>
            <person name="Mondo S."/>
            <person name="Pangilinan J."/>
            <person name="Riley R."/>
            <person name="Labutti K."/>
            <person name="Andreopoulos B."/>
            <person name="Lipzen A."/>
            <person name="Chen C."/>
            <person name="Yanf M."/>
            <person name="Daum C."/>
            <person name="Ng V."/>
            <person name="Clum A."/>
            <person name="Ohm R."/>
            <person name="Martin F."/>
            <person name="Silar P."/>
            <person name="Natvig D."/>
            <person name="Lalanne C."/>
            <person name="Gautier V."/>
            <person name="Ament-Velasquez S.L."/>
            <person name="Kruys A."/>
            <person name="Hutchinson M.I."/>
            <person name="Powell A.J."/>
            <person name="Barry K."/>
            <person name="Miller A.N."/>
            <person name="Grigoriev I.V."/>
            <person name="Debuchy R."/>
            <person name="Gladieux P."/>
            <person name="Thoren M.H."/>
            <person name="Johannesson H."/>
        </authorList>
    </citation>
    <scope>NUCLEOTIDE SEQUENCE</scope>
    <source>
        <strain evidence="1">CBS 990.96</strain>
    </source>
</reference>
<comment type="caution">
    <text evidence="1">The sequence shown here is derived from an EMBL/GenBank/DDBJ whole genome shotgun (WGS) entry which is preliminary data.</text>
</comment>
<keyword evidence="2" id="KW-1185">Reference proteome</keyword>
<dbReference type="Proteomes" id="UP001301958">
    <property type="component" value="Unassembled WGS sequence"/>
</dbReference>
<reference evidence="1" key="1">
    <citation type="journal article" date="2023" name="Mol. Phylogenet. Evol.">
        <title>Genome-scale phylogeny and comparative genomics of the fungal order Sordariales.</title>
        <authorList>
            <person name="Hensen N."/>
            <person name="Bonometti L."/>
            <person name="Westerberg I."/>
            <person name="Brannstrom I.O."/>
            <person name="Guillou S."/>
            <person name="Cros-Aarteil S."/>
            <person name="Calhoun S."/>
            <person name="Haridas S."/>
            <person name="Kuo A."/>
            <person name="Mondo S."/>
            <person name="Pangilinan J."/>
            <person name="Riley R."/>
            <person name="LaButti K."/>
            <person name="Andreopoulos B."/>
            <person name="Lipzen A."/>
            <person name="Chen C."/>
            <person name="Yan M."/>
            <person name="Daum C."/>
            <person name="Ng V."/>
            <person name="Clum A."/>
            <person name="Steindorff A."/>
            <person name="Ohm R.A."/>
            <person name="Martin F."/>
            <person name="Silar P."/>
            <person name="Natvig D.O."/>
            <person name="Lalanne C."/>
            <person name="Gautier V."/>
            <person name="Ament-Velasquez S.L."/>
            <person name="Kruys A."/>
            <person name="Hutchinson M.I."/>
            <person name="Powell A.J."/>
            <person name="Barry K."/>
            <person name="Miller A.N."/>
            <person name="Grigoriev I.V."/>
            <person name="Debuchy R."/>
            <person name="Gladieux P."/>
            <person name="Hiltunen Thoren M."/>
            <person name="Johannesson H."/>
        </authorList>
    </citation>
    <scope>NUCLEOTIDE SEQUENCE</scope>
    <source>
        <strain evidence="1">CBS 990.96</strain>
    </source>
</reference>
<protein>
    <submittedName>
        <fullName evidence="1">Membrane protein</fullName>
    </submittedName>
</protein>
<dbReference type="EMBL" id="MU865390">
    <property type="protein sequence ID" value="KAK4224528.1"/>
    <property type="molecule type" value="Genomic_DNA"/>
</dbReference>
<dbReference type="AlphaFoldDB" id="A0AAN7BJT2"/>
<accession>A0AAN7BJT2</accession>
<evidence type="ECO:0000313" key="2">
    <source>
        <dbReference type="Proteomes" id="UP001301958"/>
    </source>
</evidence>
<evidence type="ECO:0000313" key="1">
    <source>
        <dbReference type="EMBL" id="KAK4224528.1"/>
    </source>
</evidence>
<gene>
    <name evidence="1" type="ORF">QBC38DRAFT_514791</name>
</gene>